<reference evidence="6" key="2">
    <citation type="submission" date="2012-11" db="EMBL/GenBank/DDBJ databases">
        <authorList>
            <person name="Kuo A."/>
            <person name="Curtis B.A."/>
            <person name="Tanifuji G."/>
            <person name="Burki F."/>
            <person name="Gruber A."/>
            <person name="Irimia M."/>
            <person name="Maruyama S."/>
            <person name="Arias M.C."/>
            <person name="Ball S.G."/>
            <person name="Gile G.H."/>
            <person name="Hirakawa Y."/>
            <person name="Hopkins J.F."/>
            <person name="Rensing S.A."/>
            <person name="Schmutz J."/>
            <person name="Symeonidi A."/>
            <person name="Elias M."/>
            <person name="Eveleigh R.J."/>
            <person name="Herman E.K."/>
            <person name="Klute M.J."/>
            <person name="Nakayama T."/>
            <person name="Obornik M."/>
            <person name="Reyes-Prieto A."/>
            <person name="Armbrust E.V."/>
            <person name="Aves S.J."/>
            <person name="Beiko R.G."/>
            <person name="Coutinho P."/>
            <person name="Dacks J.B."/>
            <person name="Durnford D.G."/>
            <person name="Fast N.M."/>
            <person name="Green B.R."/>
            <person name="Grisdale C."/>
            <person name="Hempe F."/>
            <person name="Henrissat B."/>
            <person name="Hoppner M.P."/>
            <person name="Ishida K.-I."/>
            <person name="Kim E."/>
            <person name="Koreny L."/>
            <person name="Kroth P.G."/>
            <person name="Liu Y."/>
            <person name="Malik S.-B."/>
            <person name="Maier U.G."/>
            <person name="McRose D."/>
            <person name="Mock T."/>
            <person name="Neilson J.A."/>
            <person name="Onodera N.T."/>
            <person name="Poole A.M."/>
            <person name="Pritham E.J."/>
            <person name="Richards T.A."/>
            <person name="Rocap G."/>
            <person name="Roy S.W."/>
            <person name="Sarai C."/>
            <person name="Schaack S."/>
            <person name="Shirato S."/>
            <person name="Slamovits C.H."/>
            <person name="Spencer D.F."/>
            <person name="Suzuki S."/>
            <person name="Worden A.Z."/>
            <person name="Zauner S."/>
            <person name="Barry K."/>
            <person name="Bell C."/>
            <person name="Bharti A.K."/>
            <person name="Crow J.A."/>
            <person name="Grimwood J."/>
            <person name="Kramer R."/>
            <person name="Lindquist E."/>
            <person name="Lucas S."/>
            <person name="Salamov A."/>
            <person name="McFadden G.I."/>
            <person name="Lane C.E."/>
            <person name="Keeling P.J."/>
            <person name="Gray M.W."/>
            <person name="Grigoriev I.V."/>
            <person name="Archibald J.M."/>
        </authorList>
    </citation>
    <scope>NUCLEOTIDE SEQUENCE</scope>
    <source>
        <strain evidence="6">CCMP2712</strain>
    </source>
</reference>
<dbReference type="AlphaFoldDB" id="L1K4D2"/>
<dbReference type="InterPro" id="IPR006571">
    <property type="entry name" value="TLDc_dom"/>
</dbReference>
<dbReference type="Gene3D" id="2.20.70.10">
    <property type="match status" value="1"/>
</dbReference>
<dbReference type="PROSITE" id="PS50020">
    <property type="entry name" value="WW_DOMAIN_2"/>
    <property type="match status" value="1"/>
</dbReference>
<keyword evidence="6" id="KW-1185">Reference proteome</keyword>
<proteinExistence type="predicted"/>
<gene>
    <name evidence="4" type="ORF">GUITHDRAFT_99219</name>
</gene>
<reference evidence="5" key="3">
    <citation type="submission" date="2016-03" db="UniProtKB">
        <authorList>
            <consortium name="EnsemblProtists"/>
        </authorList>
    </citation>
    <scope>IDENTIFICATION</scope>
</reference>
<feature type="compositionally biased region" description="Polar residues" evidence="1">
    <location>
        <begin position="44"/>
        <end position="53"/>
    </location>
</feature>
<dbReference type="GeneID" id="17312059"/>
<reference evidence="4 6" key="1">
    <citation type="journal article" date="2012" name="Nature">
        <title>Algal genomes reveal evolutionary mosaicism and the fate of nucleomorphs.</title>
        <authorList>
            <consortium name="DOE Joint Genome Institute"/>
            <person name="Curtis B.A."/>
            <person name="Tanifuji G."/>
            <person name="Burki F."/>
            <person name="Gruber A."/>
            <person name="Irimia M."/>
            <person name="Maruyama S."/>
            <person name="Arias M.C."/>
            <person name="Ball S.G."/>
            <person name="Gile G.H."/>
            <person name="Hirakawa Y."/>
            <person name="Hopkins J.F."/>
            <person name="Kuo A."/>
            <person name="Rensing S.A."/>
            <person name="Schmutz J."/>
            <person name="Symeonidi A."/>
            <person name="Elias M."/>
            <person name="Eveleigh R.J."/>
            <person name="Herman E.K."/>
            <person name="Klute M.J."/>
            <person name="Nakayama T."/>
            <person name="Obornik M."/>
            <person name="Reyes-Prieto A."/>
            <person name="Armbrust E.V."/>
            <person name="Aves S.J."/>
            <person name="Beiko R.G."/>
            <person name="Coutinho P."/>
            <person name="Dacks J.B."/>
            <person name="Durnford D.G."/>
            <person name="Fast N.M."/>
            <person name="Green B.R."/>
            <person name="Grisdale C.J."/>
            <person name="Hempel F."/>
            <person name="Henrissat B."/>
            <person name="Hoppner M.P."/>
            <person name="Ishida K."/>
            <person name="Kim E."/>
            <person name="Koreny L."/>
            <person name="Kroth P.G."/>
            <person name="Liu Y."/>
            <person name="Malik S.B."/>
            <person name="Maier U.G."/>
            <person name="McRose D."/>
            <person name="Mock T."/>
            <person name="Neilson J.A."/>
            <person name="Onodera N.T."/>
            <person name="Poole A.M."/>
            <person name="Pritham E.J."/>
            <person name="Richards T.A."/>
            <person name="Rocap G."/>
            <person name="Roy S.W."/>
            <person name="Sarai C."/>
            <person name="Schaack S."/>
            <person name="Shirato S."/>
            <person name="Slamovits C.H."/>
            <person name="Spencer D.F."/>
            <person name="Suzuki S."/>
            <person name="Worden A.Z."/>
            <person name="Zauner S."/>
            <person name="Barry K."/>
            <person name="Bell C."/>
            <person name="Bharti A.K."/>
            <person name="Crow J.A."/>
            <person name="Grimwood J."/>
            <person name="Kramer R."/>
            <person name="Lindquist E."/>
            <person name="Lucas S."/>
            <person name="Salamov A."/>
            <person name="McFadden G.I."/>
            <person name="Lane C.E."/>
            <person name="Keeling P.J."/>
            <person name="Gray M.W."/>
            <person name="Grigoriev I.V."/>
            <person name="Archibald J.M."/>
        </authorList>
    </citation>
    <scope>NUCLEOTIDE SEQUENCE</scope>
    <source>
        <strain evidence="4 6">CCMP2712</strain>
    </source>
</reference>
<dbReference type="KEGG" id="gtt:GUITHDRAFT_99219"/>
<accession>L1K4D2</accession>
<evidence type="ECO:0000259" key="2">
    <source>
        <dbReference type="PROSITE" id="PS50020"/>
    </source>
</evidence>
<name>L1K4D2_GUITC</name>
<dbReference type="HOGENOM" id="CLU_103964_0_0_1"/>
<evidence type="ECO:0000256" key="1">
    <source>
        <dbReference type="SAM" id="MobiDB-lite"/>
    </source>
</evidence>
<dbReference type="EMBL" id="JH992965">
    <property type="protein sequence ID" value="EKX55442.1"/>
    <property type="molecule type" value="Genomic_DNA"/>
</dbReference>
<evidence type="ECO:0000313" key="6">
    <source>
        <dbReference type="Proteomes" id="UP000011087"/>
    </source>
</evidence>
<evidence type="ECO:0000259" key="3">
    <source>
        <dbReference type="PROSITE" id="PS51886"/>
    </source>
</evidence>
<dbReference type="PROSITE" id="PS51886">
    <property type="entry name" value="TLDC"/>
    <property type="match status" value="1"/>
</dbReference>
<evidence type="ECO:0000313" key="5">
    <source>
        <dbReference type="EnsemblProtists" id="EKX55442"/>
    </source>
</evidence>
<feature type="domain" description="WW" evidence="2">
    <location>
        <begin position="49"/>
        <end position="82"/>
    </location>
</feature>
<dbReference type="eggNOG" id="ENOG502QRB9">
    <property type="taxonomic scope" value="Eukaryota"/>
</dbReference>
<dbReference type="Pfam" id="PF07534">
    <property type="entry name" value="TLD"/>
    <property type="match status" value="1"/>
</dbReference>
<evidence type="ECO:0008006" key="7">
    <source>
        <dbReference type="Google" id="ProtNLM"/>
    </source>
</evidence>
<feature type="domain" description="TLDc" evidence="3">
    <location>
        <begin position="80"/>
        <end position="283"/>
    </location>
</feature>
<dbReference type="OrthoDB" id="25620at2759"/>
<dbReference type="RefSeq" id="XP_005842422.1">
    <property type="nucleotide sequence ID" value="XM_005842365.1"/>
</dbReference>
<dbReference type="OMA" id="PRSFFNW"/>
<organism evidence="4">
    <name type="scientific">Guillardia theta (strain CCMP2712)</name>
    <name type="common">Cryptophyte</name>
    <dbReference type="NCBI Taxonomy" id="905079"/>
    <lineage>
        <taxon>Eukaryota</taxon>
        <taxon>Cryptophyceae</taxon>
        <taxon>Pyrenomonadales</taxon>
        <taxon>Geminigeraceae</taxon>
        <taxon>Guillardia</taxon>
    </lineage>
</organism>
<dbReference type="PaxDb" id="55529-EKX55442"/>
<dbReference type="EnsemblProtists" id="EKX55442">
    <property type="protein sequence ID" value="EKX55442"/>
    <property type="gene ID" value="GUITHDRAFT_99219"/>
</dbReference>
<dbReference type="CDD" id="cd00201">
    <property type="entry name" value="WW"/>
    <property type="match status" value="1"/>
</dbReference>
<dbReference type="InterPro" id="IPR001202">
    <property type="entry name" value="WW_dom"/>
</dbReference>
<feature type="region of interest" description="Disordered" evidence="1">
    <location>
        <begin position="25"/>
        <end position="53"/>
    </location>
</feature>
<dbReference type="Proteomes" id="UP000011087">
    <property type="component" value="Unassembled WGS sequence"/>
</dbReference>
<sequence length="283" mass="31035">MGLFDFLKPVEDSLPLVSSDLLARSKNSSDRRVPTGHGRCRRSQGLNMSEQPHSQKLLDEETGKNYFWNTETGETTWDSPLVEKTGDTRQTEALPFPVDLLAGTYLEGRQLSCIFQASRDGWSASKFHSLCDNRGPCVVYCETEQGSRFGAFNPDGWCSDDDYRYNLNTFLFFWPAKDGAGPVKLPKVGGGDTALFDYARSGPHFGADGLVIGAGQAAVTGLFAGPDFSDSDKTQGQLKDVISRLGQSYARIPKEFGQTSILGGDRESARLAEMKVYAAPELF</sequence>
<evidence type="ECO:0000313" key="4">
    <source>
        <dbReference type="EMBL" id="EKX55442.1"/>
    </source>
</evidence>
<protein>
    <recommendedName>
        <fullName evidence="7">WW domain-containing protein</fullName>
    </recommendedName>
</protein>
<dbReference type="Pfam" id="PF00397">
    <property type="entry name" value="WW"/>
    <property type="match status" value="1"/>
</dbReference>